<dbReference type="EMBL" id="JAWDIP010000003">
    <property type="protein sequence ID" value="MDY0394076.1"/>
    <property type="molecule type" value="Genomic_DNA"/>
</dbReference>
<protein>
    <recommendedName>
        <fullName evidence="3">HlyD family secretion protein</fullName>
    </recommendedName>
</protein>
<sequence length="87" mass="9315">MKKWIMSVCILVVLAAGGGWVYFHFKHDQNPVMAANATTTVKQGELNVEISGSGSVASASSKDVKTSSMDEVNEVLVSKNDTVKKRG</sequence>
<reference evidence="1 2" key="1">
    <citation type="submission" date="2023-10" db="EMBL/GenBank/DDBJ databases">
        <title>Virgibacillus halophilus 5B73C genome.</title>
        <authorList>
            <person name="Miliotis G."/>
            <person name="Sengupta P."/>
            <person name="Hameed A."/>
            <person name="Chuvochina M."/>
            <person name="Mcdonagh F."/>
            <person name="Simpson A.C."/>
            <person name="Singh N.K."/>
            <person name="Rekha P.D."/>
            <person name="Raman K."/>
            <person name="Hugenholtz P."/>
            <person name="Venkateswaran K."/>
        </authorList>
    </citation>
    <scope>NUCLEOTIDE SEQUENCE [LARGE SCALE GENOMIC DNA]</scope>
    <source>
        <strain evidence="1 2">5B73C</strain>
    </source>
</reference>
<organism evidence="1 2">
    <name type="scientific">Tigheibacillus halophilus</name>
    <dbReference type="NCBI Taxonomy" id="361280"/>
    <lineage>
        <taxon>Bacteria</taxon>
        <taxon>Bacillati</taxon>
        <taxon>Bacillota</taxon>
        <taxon>Bacilli</taxon>
        <taxon>Bacillales</taxon>
        <taxon>Bacillaceae</taxon>
        <taxon>Tigheibacillus</taxon>
    </lineage>
</organism>
<gene>
    <name evidence="1" type="ORF">RWE15_05770</name>
</gene>
<accession>A0ABU5C5D2</accession>
<keyword evidence="2" id="KW-1185">Reference proteome</keyword>
<evidence type="ECO:0000313" key="2">
    <source>
        <dbReference type="Proteomes" id="UP001281447"/>
    </source>
</evidence>
<evidence type="ECO:0000313" key="1">
    <source>
        <dbReference type="EMBL" id="MDY0394076.1"/>
    </source>
</evidence>
<evidence type="ECO:0008006" key="3">
    <source>
        <dbReference type="Google" id="ProtNLM"/>
    </source>
</evidence>
<comment type="caution">
    <text evidence="1">The sequence shown here is derived from an EMBL/GenBank/DDBJ whole genome shotgun (WGS) entry which is preliminary data.</text>
</comment>
<name>A0ABU5C5D2_9BACI</name>
<proteinExistence type="predicted"/>
<dbReference type="Proteomes" id="UP001281447">
    <property type="component" value="Unassembled WGS sequence"/>
</dbReference>